<dbReference type="OrthoDB" id="9805314at2"/>
<feature type="transmembrane region" description="Helical" evidence="6">
    <location>
        <begin position="89"/>
        <end position="110"/>
    </location>
</feature>
<accession>A0A451DC68</accession>
<comment type="subcellular location">
    <subcellularLocation>
        <location evidence="1">Membrane</location>
        <topology evidence="1">Multi-pass membrane protein</topology>
    </subcellularLocation>
</comment>
<evidence type="ECO:0000256" key="2">
    <source>
        <dbReference type="ARBA" id="ARBA00007511"/>
    </source>
</evidence>
<evidence type="ECO:0000256" key="4">
    <source>
        <dbReference type="ARBA" id="ARBA00022989"/>
    </source>
</evidence>
<evidence type="ECO:0000313" key="8">
    <source>
        <dbReference type="Proteomes" id="UP000294418"/>
    </source>
</evidence>
<keyword evidence="5 6" id="KW-0472">Membrane</keyword>
<protein>
    <submittedName>
        <fullName evidence="7">UPF0053 inner membrane protein YgdQ</fullName>
    </submittedName>
</protein>
<keyword evidence="4 6" id="KW-1133">Transmembrane helix</keyword>
<reference evidence="7 8" key="1">
    <citation type="submission" date="2019-02" db="EMBL/GenBank/DDBJ databases">
        <authorList>
            <person name="Manzano-Marin A."/>
            <person name="Manzano-Marin A."/>
        </authorList>
    </citation>
    <scope>NUCLEOTIDE SEQUENCE [LARGE SCALE GENOMIC DNA]</scope>
    <source>
        <strain evidence="7 8">ErCilaricifoliae</strain>
    </source>
</reference>
<proteinExistence type="inferred from homology"/>
<dbReference type="AlphaFoldDB" id="A0A451DC68"/>
<dbReference type="GO" id="GO:0016020">
    <property type="term" value="C:membrane"/>
    <property type="evidence" value="ECO:0007669"/>
    <property type="project" value="UniProtKB-SubCell"/>
</dbReference>
<dbReference type="PANTHER" id="PTHR30238">
    <property type="entry name" value="MEMBRANE BOUND PREDICTED REDOX MODULATOR"/>
    <property type="match status" value="1"/>
</dbReference>
<gene>
    <name evidence="7" type="primary">ygdQ</name>
    <name evidence="7" type="ORF">ERCILAFE3058_120</name>
</gene>
<feature type="transmembrane region" description="Helical" evidence="6">
    <location>
        <begin position="153"/>
        <end position="174"/>
    </location>
</feature>
<dbReference type="InterPro" id="IPR005496">
    <property type="entry name" value="Integral_membrane_TerC"/>
</dbReference>
<evidence type="ECO:0000313" key="7">
    <source>
        <dbReference type="EMBL" id="VFP84011.1"/>
    </source>
</evidence>
<evidence type="ECO:0000256" key="3">
    <source>
        <dbReference type="ARBA" id="ARBA00022692"/>
    </source>
</evidence>
<sequence length="240" mass="26913">MYEWITNPDTWLALGTLTILEVILGIDNIIFLMLIVEKLPKKKQHSAHFLGMSAAMVMRLILLTFITQIMHYTDPLFAITDHNFSVRDLILLLGGVFLFFSSSLELYNSVQGVSFSTNTHTYPFLGAMIQIILLDIIFSLDSIITAVGLSDHLLIMMTAVVIAVLVMMLFSSMISDYISKHPSIKILALSSLVLISMTLILESVGIHITKSYIYFAMFFSGLIESLEIIRNKNALLNSKN</sequence>
<dbReference type="Proteomes" id="UP000294418">
    <property type="component" value="Chromosome"/>
</dbReference>
<evidence type="ECO:0000256" key="6">
    <source>
        <dbReference type="SAM" id="Phobius"/>
    </source>
</evidence>
<feature type="transmembrane region" description="Helical" evidence="6">
    <location>
        <begin position="122"/>
        <end position="147"/>
    </location>
</feature>
<feature type="transmembrane region" description="Helical" evidence="6">
    <location>
        <begin position="186"/>
        <end position="206"/>
    </location>
</feature>
<dbReference type="RefSeq" id="WP_157989564.1">
    <property type="nucleotide sequence ID" value="NZ_LR217720.1"/>
</dbReference>
<evidence type="ECO:0000256" key="1">
    <source>
        <dbReference type="ARBA" id="ARBA00004141"/>
    </source>
</evidence>
<feature type="transmembrane region" description="Helical" evidence="6">
    <location>
        <begin position="12"/>
        <end position="36"/>
    </location>
</feature>
<organism evidence="7 8">
    <name type="scientific">Candidatus Erwinia haradaeae</name>
    <dbReference type="NCBI Taxonomy" id="1922217"/>
    <lineage>
        <taxon>Bacteria</taxon>
        <taxon>Pseudomonadati</taxon>
        <taxon>Pseudomonadota</taxon>
        <taxon>Gammaproteobacteria</taxon>
        <taxon>Enterobacterales</taxon>
        <taxon>Erwiniaceae</taxon>
        <taxon>Erwinia</taxon>
    </lineage>
</organism>
<comment type="similarity">
    <text evidence="2">Belongs to the TerC family.</text>
</comment>
<keyword evidence="3 6" id="KW-0812">Transmembrane</keyword>
<evidence type="ECO:0000256" key="5">
    <source>
        <dbReference type="ARBA" id="ARBA00023136"/>
    </source>
</evidence>
<name>A0A451DC68_9GAMM</name>
<feature type="transmembrane region" description="Helical" evidence="6">
    <location>
        <begin position="48"/>
        <end position="69"/>
    </location>
</feature>
<dbReference type="EMBL" id="LR217720">
    <property type="protein sequence ID" value="VFP84011.1"/>
    <property type="molecule type" value="Genomic_DNA"/>
</dbReference>
<dbReference type="Pfam" id="PF03741">
    <property type="entry name" value="TerC"/>
    <property type="match status" value="1"/>
</dbReference>
<dbReference type="PANTHER" id="PTHR30238:SF4">
    <property type="entry name" value="SLL1022 PROTEIN"/>
    <property type="match status" value="1"/>
</dbReference>